<comment type="similarity">
    <text evidence="6">Belongs to the heme-copper respiratory oxidase family.</text>
</comment>
<dbReference type="AlphaFoldDB" id="A0A2N0VFZ1"/>
<dbReference type="Pfam" id="PF00115">
    <property type="entry name" value="COX1"/>
    <property type="match status" value="1"/>
</dbReference>
<evidence type="ECO:0000256" key="1">
    <source>
        <dbReference type="ARBA" id="ARBA00004141"/>
    </source>
</evidence>
<sequence length="563" mass="62768">MSDYSFRFSKSSKYLNATLIIIPMILLFIGVYGGLMQTLFRAGIIQSDPFVGGDYYKGLTFHGVLNAIVFTTFFAVALGNALVSYSLQKQLNTKIAWASGIMMLVGSVVAAVVILIGEATVLYTFYPPLKAHPLFYIGLTLLVVGSWVAFYNWIPMYLEWRHENKGKKTPLAVVGMFTTFIIWFIATLAVATEILFMLLPWSLGLVDEVNVMLARTLFWFFGHPLVYFWLLPAYVMYYVFMPKLAGGKLYSDMAGRLVFMLFIVFSIPVGTHHQYMDPAISSQWKLLHGIFTFAVALPSLITAFTLAASLEHAGRNNGAKGLFGWMWKLPYFDKEKWFFSFLITGLIIFIFGGIGGIINASYSMNTVVHNTAWVPGHFHLTVAGPVLLAFLGGSLYLVGQFMGKKIRLKGLAMITPYIYTVGLLIMSYGLKIGGLKGMPRRTNTGASYANPDSVLYQPDWIAYIDMSVIGGSIMFIGIVIYLISFFGTVFSKSDSSEEGSVVTFPISEPLHDEPATWLRNFKPFIIMVIILIVLSYTPVIYDVITTTYDTSLPFSPNSPVPLR</sequence>
<accession>A0A2N0VFZ1</accession>
<dbReference type="InterPro" id="IPR000883">
    <property type="entry name" value="Cyt_C_Oxase_1"/>
</dbReference>
<keyword evidence="6" id="KW-0349">Heme</keyword>
<feature type="transmembrane region" description="Helical" evidence="7">
    <location>
        <begin position="60"/>
        <end position="83"/>
    </location>
</feature>
<feature type="transmembrane region" description="Helical" evidence="7">
    <location>
        <begin position="378"/>
        <end position="398"/>
    </location>
</feature>
<dbReference type="PRINTS" id="PR01165">
    <property type="entry name" value="CYCOXIDASEI"/>
</dbReference>
<feature type="transmembrane region" description="Helical" evidence="7">
    <location>
        <begin position="337"/>
        <end position="358"/>
    </location>
</feature>
<feature type="transmembrane region" description="Helical" evidence="7">
    <location>
        <begin position="95"/>
        <end position="116"/>
    </location>
</feature>
<feature type="transmembrane region" description="Helical" evidence="7">
    <location>
        <begin position="290"/>
        <end position="310"/>
    </location>
</feature>
<feature type="transmembrane region" description="Helical" evidence="7">
    <location>
        <begin position="218"/>
        <end position="241"/>
    </location>
</feature>
<comment type="caution">
    <text evidence="9">The sequence shown here is derived from an EMBL/GenBank/DDBJ whole genome shotgun (WGS) entry which is preliminary data.</text>
</comment>
<dbReference type="PROSITE" id="PS00077">
    <property type="entry name" value="COX1_CUB"/>
    <property type="match status" value="1"/>
</dbReference>
<dbReference type="OrthoDB" id="9764568at2"/>
<keyword evidence="6" id="KW-0408">Iron</keyword>
<evidence type="ECO:0000313" key="9">
    <source>
        <dbReference type="EMBL" id="PKD43101.1"/>
    </source>
</evidence>
<evidence type="ECO:0000313" key="10">
    <source>
        <dbReference type="Proteomes" id="UP000233398"/>
    </source>
</evidence>
<keyword evidence="3 6" id="KW-0812">Transmembrane</keyword>
<feature type="transmembrane region" description="Helical" evidence="7">
    <location>
        <begin position="170"/>
        <end position="198"/>
    </location>
</feature>
<feature type="transmembrane region" description="Helical" evidence="7">
    <location>
        <begin position="14"/>
        <end position="40"/>
    </location>
</feature>
<keyword evidence="2 6" id="KW-0679">Respiratory chain</keyword>
<feature type="transmembrane region" description="Helical" evidence="7">
    <location>
        <begin position="253"/>
        <end position="270"/>
    </location>
</feature>
<keyword evidence="5 7" id="KW-0472">Membrane</keyword>
<dbReference type="PANTHER" id="PTHR10422:SF40">
    <property type="entry name" value="CYTOCHROME C OXIDASE SUBUNIT I"/>
    <property type="match status" value="1"/>
</dbReference>
<dbReference type="InterPro" id="IPR023616">
    <property type="entry name" value="Cyt_c_oxase-like_su1_dom"/>
</dbReference>
<feature type="transmembrane region" description="Helical" evidence="7">
    <location>
        <begin position="410"/>
        <end position="430"/>
    </location>
</feature>
<keyword evidence="6" id="KW-0479">Metal-binding</keyword>
<gene>
    <name evidence="9" type="ORF">CWD77_10750</name>
</gene>
<comment type="subcellular location">
    <subcellularLocation>
        <location evidence="1">Membrane</location>
        <topology evidence="1">Multi-pass membrane protein</topology>
    </subcellularLocation>
</comment>
<proteinExistence type="inferred from homology"/>
<evidence type="ECO:0000256" key="5">
    <source>
        <dbReference type="ARBA" id="ARBA00023136"/>
    </source>
</evidence>
<evidence type="ECO:0000259" key="8">
    <source>
        <dbReference type="PROSITE" id="PS50855"/>
    </source>
</evidence>
<dbReference type="GO" id="GO:0009060">
    <property type="term" value="P:aerobic respiration"/>
    <property type="evidence" value="ECO:0007669"/>
    <property type="project" value="InterPro"/>
</dbReference>
<feature type="transmembrane region" description="Helical" evidence="7">
    <location>
        <begin position="136"/>
        <end position="158"/>
    </location>
</feature>
<dbReference type="PANTHER" id="PTHR10422">
    <property type="entry name" value="CYTOCHROME C OXIDASE SUBUNIT 1"/>
    <property type="match status" value="1"/>
</dbReference>
<evidence type="ECO:0000256" key="6">
    <source>
        <dbReference type="RuleBase" id="RU000370"/>
    </source>
</evidence>
<evidence type="ECO:0000256" key="7">
    <source>
        <dbReference type="SAM" id="Phobius"/>
    </source>
</evidence>
<keyword evidence="4 7" id="KW-1133">Transmembrane helix</keyword>
<feature type="domain" description="Cytochrome oxidase subunit I profile" evidence="8">
    <location>
        <begin position="1"/>
        <end position="505"/>
    </location>
</feature>
<reference evidence="9 10" key="1">
    <citation type="submission" date="2017-11" db="EMBL/GenBank/DDBJ databases">
        <title>Rhodohalobacter 15182 sp. nov., isolated from a salt lake.</title>
        <authorList>
            <person name="Han S."/>
        </authorList>
    </citation>
    <scope>NUCLEOTIDE SEQUENCE [LARGE SCALE GENOMIC DNA]</scope>
    <source>
        <strain evidence="9 10">15182</strain>
    </source>
</reference>
<dbReference type="EMBL" id="PISP01000003">
    <property type="protein sequence ID" value="PKD43101.1"/>
    <property type="molecule type" value="Genomic_DNA"/>
</dbReference>
<dbReference type="Gene3D" id="1.20.210.10">
    <property type="entry name" value="Cytochrome c oxidase-like, subunit I domain"/>
    <property type="match status" value="1"/>
</dbReference>
<keyword evidence="6" id="KW-0813">Transport</keyword>
<dbReference type="RefSeq" id="WP_101073575.1">
    <property type="nucleotide sequence ID" value="NZ_PISP01000003.1"/>
</dbReference>
<dbReference type="GO" id="GO:0016020">
    <property type="term" value="C:membrane"/>
    <property type="evidence" value="ECO:0007669"/>
    <property type="project" value="UniProtKB-SubCell"/>
</dbReference>
<dbReference type="InterPro" id="IPR023615">
    <property type="entry name" value="Cyt_c_Oxase_su1_BS"/>
</dbReference>
<feature type="transmembrane region" description="Helical" evidence="7">
    <location>
        <begin position="460"/>
        <end position="483"/>
    </location>
</feature>
<name>A0A2N0VFZ1_9BACT</name>
<evidence type="ECO:0000256" key="3">
    <source>
        <dbReference type="ARBA" id="ARBA00022692"/>
    </source>
</evidence>
<evidence type="ECO:0000256" key="2">
    <source>
        <dbReference type="ARBA" id="ARBA00022660"/>
    </source>
</evidence>
<keyword evidence="10" id="KW-1185">Reference proteome</keyword>
<keyword evidence="6" id="KW-0249">Electron transport</keyword>
<dbReference type="Proteomes" id="UP000233398">
    <property type="component" value="Unassembled WGS sequence"/>
</dbReference>
<dbReference type="InterPro" id="IPR036927">
    <property type="entry name" value="Cyt_c_oxase-like_su1_sf"/>
</dbReference>
<evidence type="ECO:0000256" key="4">
    <source>
        <dbReference type="ARBA" id="ARBA00022989"/>
    </source>
</evidence>
<dbReference type="SUPFAM" id="SSF81442">
    <property type="entry name" value="Cytochrome c oxidase subunit I-like"/>
    <property type="match status" value="1"/>
</dbReference>
<feature type="transmembrane region" description="Helical" evidence="7">
    <location>
        <begin position="524"/>
        <end position="544"/>
    </location>
</feature>
<dbReference type="GO" id="GO:0004129">
    <property type="term" value="F:cytochrome-c oxidase activity"/>
    <property type="evidence" value="ECO:0007669"/>
    <property type="project" value="InterPro"/>
</dbReference>
<protein>
    <submittedName>
        <fullName evidence="9">Cytochrome C oxidase subunit I</fullName>
    </submittedName>
</protein>
<organism evidence="9 10">
    <name type="scientific">Rhodohalobacter barkolensis</name>
    <dbReference type="NCBI Taxonomy" id="2053187"/>
    <lineage>
        <taxon>Bacteria</taxon>
        <taxon>Pseudomonadati</taxon>
        <taxon>Balneolota</taxon>
        <taxon>Balneolia</taxon>
        <taxon>Balneolales</taxon>
        <taxon>Balneolaceae</taxon>
        <taxon>Rhodohalobacter</taxon>
    </lineage>
</organism>
<dbReference type="PROSITE" id="PS50855">
    <property type="entry name" value="COX1"/>
    <property type="match status" value="1"/>
</dbReference>
<dbReference type="GO" id="GO:0020037">
    <property type="term" value="F:heme binding"/>
    <property type="evidence" value="ECO:0007669"/>
    <property type="project" value="InterPro"/>
</dbReference>